<accession>A0A401SV83</accession>
<dbReference type="GO" id="GO:0042470">
    <property type="term" value="C:melanosome"/>
    <property type="evidence" value="ECO:0007669"/>
    <property type="project" value="InterPro"/>
</dbReference>
<sequence length="118" mass="13285">MPKGDYIVPGSFGARRGGLYLKSEEIIGIVLLVIILVFLLIIGCWYYKKRNGYLILQNRHLSNAVMGSLMTRYHDNEEGTPLENKASLNDFTNSNLIPNAPPPYEKNASEQLPPEYSL</sequence>
<dbReference type="Pfam" id="PF14991">
    <property type="entry name" value="MLANA"/>
    <property type="match status" value="1"/>
</dbReference>
<proteinExistence type="predicted"/>
<dbReference type="EMBL" id="BEZZ01000586">
    <property type="protein sequence ID" value="GCC34302.1"/>
    <property type="molecule type" value="Genomic_DNA"/>
</dbReference>
<feature type="region of interest" description="Disordered" evidence="1">
    <location>
        <begin position="96"/>
        <end position="118"/>
    </location>
</feature>
<dbReference type="InterPro" id="IPR029242">
    <property type="entry name" value="MLANA"/>
</dbReference>
<dbReference type="PANTHER" id="PTHR15305:SF0">
    <property type="entry name" value="MELANOMA ANTIGEN RECOGNIZED BY T-CELLS 1"/>
    <property type="match status" value="1"/>
</dbReference>
<dbReference type="OMA" id="YPKKGHN"/>
<evidence type="ECO:0008006" key="5">
    <source>
        <dbReference type="Google" id="ProtNLM"/>
    </source>
</evidence>
<name>A0A401SV83_CHIPU</name>
<dbReference type="Proteomes" id="UP000287033">
    <property type="component" value="Unassembled WGS sequence"/>
</dbReference>
<organism evidence="3 4">
    <name type="scientific">Chiloscyllium punctatum</name>
    <name type="common">Brownbanded bambooshark</name>
    <name type="synonym">Hemiscyllium punctatum</name>
    <dbReference type="NCBI Taxonomy" id="137246"/>
    <lineage>
        <taxon>Eukaryota</taxon>
        <taxon>Metazoa</taxon>
        <taxon>Chordata</taxon>
        <taxon>Craniata</taxon>
        <taxon>Vertebrata</taxon>
        <taxon>Chondrichthyes</taxon>
        <taxon>Elasmobranchii</taxon>
        <taxon>Galeomorphii</taxon>
        <taxon>Galeoidea</taxon>
        <taxon>Orectolobiformes</taxon>
        <taxon>Hemiscylliidae</taxon>
        <taxon>Chiloscyllium</taxon>
    </lineage>
</organism>
<gene>
    <name evidence="3" type="ORF">chiPu_0012775</name>
</gene>
<evidence type="ECO:0000313" key="4">
    <source>
        <dbReference type="Proteomes" id="UP000287033"/>
    </source>
</evidence>
<evidence type="ECO:0000256" key="2">
    <source>
        <dbReference type="SAM" id="Phobius"/>
    </source>
</evidence>
<keyword evidence="2" id="KW-0472">Membrane</keyword>
<keyword evidence="2" id="KW-1133">Transmembrane helix</keyword>
<dbReference type="AlphaFoldDB" id="A0A401SV83"/>
<dbReference type="PANTHER" id="PTHR15305">
    <property type="entry name" value="MELANOMA ANTIGEN RECOGNIZED BY T-CELLS 1"/>
    <property type="match status" value="1"/>
</dbReference>
<evidence type="ECO:0000313" key="3">
    <source>
        <dbReference type="EMBL" id="GCC34302.1"/>
    </source>
</evidence>
<dbReference type="STRING" id="137246.A0A401SV83"/>
<protein>
    <recommendedName>
        <fullName evidence="5">Melanoma antigen recognized by T-cells 1</fullName>
    </recommendedName>
</protein>
<keyword evidence="4" id="KW-1185">Reference proteome</keyword>
<reference evidence="3 4" key="1">
    <citation type="journal article" date="2018" name="Nat. Ecol. Evol.">
        <title>Shark genomes provide insights into elasmobranch evolution and the origin of vertebrates.</title>
        <authorList>
            <person name="Hara Y"/>
            <person name="Yamaguchi K"/>
            <person name="Onimaru K"/>
            <person name="Kadota M"/>
            <person name="Koyanagi M"/>
            <person name="Keeley SD"/>
            <person name="Tatsumi K"/>
            <person name="Tanaka K"/>
            <person name="Motone F"/>
            <person name="Kageyama Y"/>
            <person name="Nozu R"/>
            <person name="Adachi N"/>
            <person name="Nishimura O"/>
            <person name="Nakagawa R"/>
            <person name="Tanegashima C"/>
            <person name="Kiyatake I"/>
            <person name="Matsumoto R"/>
            <person name="Murakumo K"/>
            <person name="Nishida K"/>
            <person name="Terakita A"/>
            <person name="Kuratani S"/>
            <person name="Sato K"/>
            <person name="Hyodo S Kuraku.S."/>
        </authorList>
    </citation>
    <scope>NUCLEOTIDE SEQUENCE [LARGE SCALE GENOMIC DNA]</scope>
</reference>
<feature type="transmembrane region" description="Helical" evidence="2">
    <location>
        <begin position="26"/>
        <end position="47"/>
    </location>
</feature>
<comment type="caution">
    <text evidence="3">The sequence shown here is derived from an EMBL/GenBank/DDBJ whole genome shotgun (WGS) entry which is preliminary data.</text>
</comment>
<keyword evidence="2" id="KW-0812">Transmembrane</keyword>
<dbReference type="OrthoDB" id="9946040at2759"/>
<evidence type="ECO:0000256" key="1">
    <source>
        <dbReference type="SAM" id="MobiDB-lite"/>
    </source>
</evidence>